<keyword evidence="2" id="KW-1185">Reference proteome</keyword>
<sequence length="70" mass="7586">MNSTAGRVVVGRRRDGQWVASEVTAAGDGRQQLTGFSVEGPVFLAHLASIFDRAWGALQPLDEYVARQGR</sequence>
<reference evidence="2" key="1">
    <citation type="journal article" date="2019" name="Int. J. Syst. Evol. Microbiol.">
        <title>The Global Catalogue of Microorganisms (GCM) 10K type strain sequencing project: providing services to taxonomists for standard genome sequencing and annotation.</title>
        <authorList>
            <consortium name="The Broad Institute Genomics Platform"/>
            <consortium name="The Broad Institute Genome Sequencing Center for Infectious Disease"/>
            <person name="Wu L."/>
            <person name="Ma J."/>
        </authorList>
    </citation>
    <scope>NUCLEOTIDE SEQUENCE [LARGE SCALE GENOMIC DNA]</scope>
    <source>
        <strain evidence="2">JCM 4586</strain>
    </source>
</reference>
<proteinExistence type="predicted"/>
<dbReference type="RefSeq" id="WP_190021242.1">
    <property type="nucleotide sequence ID" value="NZ_BMUT01000003.1"/>
</dbReference>
<protein>
    <submittedName>
        <fullName evidence="1">Uncharacterized protein</fullName>
    </submittedName>
</protein>
<dbReference type="Proteomes" id="UP000659223">
    <property type="component" value="Unassembled WGS sequence"/>
</dbReference>
<evidence type="ECO:0000313" key="1">
    <source>
        <dbReference type="EMBL" id="GGX74360.1"/>
    </source>
</evidence>
<comment type="caution">
    <text evidence="1">The sequence shown here is derived from an EMBL/GenBank/DDBJ whole genome shotgun (WGS) entry which is preliminary data.</text>
</comment>
<organism evidence="1 2">
    <name type="scientific">Streptomyces hiroshimensis</name>
    <dbReference type="NCBI Taxonomy" id="66424"/>
    <lineage>
        <taxon>Bacteria</taxon>
        <taxon>Bacillati</taxon>
        <taxon>Actinomycetota</taxon>
        <taxon>Actinomycetes</taxon>
        <taxon>Kitasatosporales</taxon>
        <taxon>Streptomycetaceae</taxon>
        <taxon>Streptomyces</taxon>
    </lineage>
</organism>
<evidence type="ECO:0000313" key="2">
    <source>
        <dbReference type="Proteomes" id="UP000659223"/>
    </source>
</evidence>
<accession>A0ABQ2Y873</accession>
<gene>
    <name evidence="1" type="ORF">GCM10010324_19620</name>
</gene>
<dbReference type="EMBL" id="BMUT01000003">
    <property type="protein sequence ID" value="GGX74360.1"/>
    <property type="molecule type" value="Genomic_DNA"/>
</dbReference>
<name>A0ABQ2Y873_9ACTN</name>